<name>A0A450SY29_9GAMM</name>
<protein>
    <submittedName>
        <fullName evidence="1">Uncharacterized protein</fullName>
    </submittedName>
</protein>
<sequence length="33" mass="3758">MTFLTSLIIDPKKIGEKLHEVNPVTLRDSIVYS</sequence>
<reference evidence="1" key="1">
    <citation type="submission" date="2019-02" db="EMBL/GenBank/DDBJ databases">
        <authorList>
            <person name="Gruber-Vodicka R. H."/>
            <person name="Seah K. B. B."/>
        </authorList>
    </citation>
    <scope>NUCLEOTIDE SEQUENCE</scope>
    <source>
        <strain evidence="1">BECK_DK161</strain>
    </source>
</reference>
<proteinExistence type="predicted"/>
<dbReference type="AlphaFoldDB" id="A0A450SY29"/>
<dbReference type="EMBL" id="CAADEY010000069">
    <property type="protein sequence ID" value="VFJ59090.1"/>
    <property type="molecule type" value="Genomic_DNA"/>
</dbReference>
<accession>A0A450SY29</accession>
<evidence type="ECO:0000313" key="1">
    <source>
        <dbReference type="EMBL" id="VFJ59090.1"/>
    </source>
</evidence>
<organism evidence="1">
    <name type="scientific">Candidatus Kentrum sp. DK</name>
    <dbReference type="NCBI Taxonomy" id="2126562"/>
    <lineage>
        <taxon>Bacteria</taxon>
        <taxon>Pseudomonadati</taxon>
        <taxon>Pseudomonadota</taxon>
        <taxon>Gammaproteobacteria</taxon>
        <taxon>Candidatus Kentrum</taxon>
    </lineage>
</organism>
<gene>
    <name evidence="1" type="ORF">BECKDK2373C_GA0170839_106918</name>
</gene>